<dbReference type="HOGENOM" id="CLU_2991332_0_0_9"/>
<dbReference type="KEGG" id="lsp:Bsph_3131"/>
<evidence type="ECO:0000313" key="1">
    <source>
        <dbReference type="EMBL" id="ACA40644.1"/>
    </source>
</evidence>
<organism evidence="1 2">
    <name type="scientific">Lysinibacillus sphaericus (strain C3-41)</name>
    <dbReference type="NCBI Taxonomy" id="444177"/>
    <lineage>
        <taxon>Bacteria</taxon>
        <taxon>Bacillati</taxon>
        <taxon>Bacillota</taxon>
        <taxon>Bacilli</taxon>
        <taxon>Bacillales</taxon>
        <taxon>Bacillaceae</taxon>
        <taxon>Lysinibacillus</taxon>
    </lineage>
</organism>
<protein>
    <submittedName>
        <fullName evidence="1">Uncharacterized protein</fullName>
    </submittedName>
</protein>
<accession>B1HQ01</accession>
<name>B1HQ01_LYSSC</name>
<evidence type="ECO:0000313" key="2">
    <source>
        <dbReference type="Proteomes" id="UP000002164"/>
    </source>
</evidence>
<dbReference type="AlphaFoldDB" id="B1HQ01"/>
<dbReference type="EnsemblBacteria" id="ACA40644">
    <property type="protein sequence ID" value="ACA40644"/>
    <property type="gene ID" value="Bsph_3131"/>
</dbReference>
<sequence length="57" mass="6483">MLNEVAFHESPETNVTAPKPFTYDAIATILFEHALSNFKTTLSRVVFSHPHNIWVNV</sequence>
<gene>
    <name evidence="1" type="ordered locus">Bsph_3131</name>
</gene>
<dbReference type="Proteomes" id="UP000002164">
    <property type="component" value="Chromosome"/>
</dbReference>
<reference evidence="1 2" key="1">
    <citation type="journal article" date="2008" name="J. Bacteriol.">
        <title>Complete genome sequence of the mosquitocidal bacterium Bacillus sphaericus C3-41 and comparison with those of closely related Bacillus species.</title>
        <authorList>
            <person name="Hu X."/>
            <person name="Fan W."/>
            <person name="Han B."/>
            <person name="Liu H."/>
            <person name="Zheng D."/>
            <person name="Li Q."/>
            <person name="Dong W."/>
            <person name="Yan J."/>
            <person name="Gao M."/>
            <person name="Berry C."/>
            <person name="Yuan Z."/>
        </authorList>
    </citation>
    <scope>NUCLEOTIDE SEQUENCE [LARGE SCALE GENOMIC DNA]</scope>
    <source>
        <strain evidence="1 2">C3-41</strain>
    </source>
</reference>
<proteinExistence type="predicted"/>
<dbReference type="EMBL" id="CP000817">
    <property type="protein sequence ID" value="ACA40644.1"/>
    <property type="molecule type" value="Genomic_DNA"/>
</dbReference>